<evidence type="ECO:0000313" key="2">
    <source>
        <dbReference type="EMBL" id="KAG5650503.1"/>
    </source>
</evidence>
<proteinExistence type="predicted"/>
<dbReference type="Proteomes" id="UP000717328">
    <property type="component" value="Unassembled WGS sequence"/>
</dbReference>
<dbReference type="EMBL" id="JABCKI010000433">
    <property type="protein sequence ID" value="KAG5650503.1"/>
    <property type="molecule type" value="Genomic_DNA"/>
</dbReference>
<accession>A0A9P7KHD7</accession>
<organism evidence="2 3">
    <name type="scientific">Sphagnurus paluster</name>
    <dbReference type="NCBI Taxonomy" id="117069"/>
    <lineage>
        <taxon>Eukaryota</taxon>
        <taxon>Fungi</taxon>
        <taxon>Dikarya</taxon>
        <taxon>Basidiomycota</taxon>
        <taxon>Agaricomycotina</taxon>
        <taxon>Agaricomycetes</taxon>
        <taxon>Agaricomycetidae</taxon>
        <taxon>Agaricales</taxon>
        <taxon>Tricholomatineae</taxon>
        <taxon>Lyophyllaceae</taxon>
        <taxon>Sphagnurus</taxon>
    </lineage>
</organism>
<feature type="region of interest" description="Disordered" evidence="1">
    <location>
        <begin position="35"/>
        <end position="103"/>
    </location>
</feature>
<comment type="caution">
    <text evidence="2">The sequence shown here is derived from an EMBL/GenBank/DDBJ whole genome shotgun (WGS) entry which is preliminary data.</text>
</comment>
<reference evidence="2" key="2">
    <citation type="submission" date="2021-10" db="EMBL/GenBank/DDBJ databases">
        <title>Phylogenomics reveals ancestral predisposition of the termite-cultivated fungus Termitomyces towards a domesticated lifestyle.</title>
        <authorList>
            <person name="Auxier B."/>
            <person name="Grum-Grzhimaylo A."/>
            <person name="Cardenas M.E."/>
            <person name="Lodge J.D."/>
            <person name="Laessoe T."/>
            <person name="Pedersen O."/>
            <person name="Smith M.E."/>
            <person name="Kuyper T.W."/>
            <person name="Franco-Molano E.A."/>
            <person name="Baroni T.J."/>
            <person name="Aanen D.K."/>
        </authorList>
    </citation>
    <scope>NUCLEOTIDE SEQUENCE</scope>
    <source>
        <strain evidence="2">D49</strain>
    </source>
</reference>
<keyword evidence="3" id="KW-1185">Reference proteome</keyword>
<reference evidence="2" key="1">
    <citation type="submission" date="2021-02" db="EMBL/GenBank/DDBJ databases">
        <authorList>
            <person name="Nieuwenhuis M."/>
            <person name="Van De Peppel L.J.J."/>
        </authorList>
    </citation>
    <scope>NUCLEOTIDE SEQUENCE</scope>
    <source>
        <strain evidence="2">D49</strain>
    </source>
</reference>
<dbReference type="AlphaFoldDB" id="A0A9P7KHD7"/>
<name>A0A9P7KHD7_9AGAR</name>
<evidence type="ECO:0000313" key="3">
    <source>
        <dbReference type="Proteomes" id="UP000717328"/>
    </source>
</evidence>
<feature type="non-terminal residue" evidence="2">
    <location>
        <position position="103"/>
    </location>
</feature>
<gene>
    <name evidence="2" type="ORF">H0H81_012016</name>
</gene>
<evidence type="ECO:0000256" key="1">
    <source>
        <dbReference type="SAM" id="MobiDB-lite"/>
    </source>
</evidence>
<sequence length="103" mass="11312">SVTHGVVCPIYSTAFRHTDQWQTKKRMMKTAIKAKPRSASGIWKAMRASMPKAAGDDSDDDADSDEDDLDDDLPSDFDVDVDDSDEDEEAAAEDDDDDALSLI</sequence>
<protein>
    <submittedName>
        <fullName evidence="2">Uncharacterized protein</fullName>
    </submittedName>
</protein>
<feature type="compositionally biased region" description="Acidic residues" evidence="1">
    <location>
        <begin position="56"/>
        <end position="103"/>
    </location>
</feature>